<dbReference type="Proteomes" id="UP000054851">
    <property type="component" value="Unassembled WGS sequence"/>
</dbReference>
<comment type="caution">
    <text evidence="2">The sequence shown here is derived from an EMBL/GenBank/DDBJ whole genome shotgun (WGS) entry which is preliminary data.</text>
</comment>
<evidence type="ECO:0000313" key="2">
    <source>
        <dbReference type="EMBL" id="SAK83241.1"/>
    </source>
</evidence>
<keyword evidence="1" id="KW-0732">Signal</keyword>
<name>A0A158CLR1_9BURK</name>
<protein>
    <submittedName>
        <fullName evidence="2">Uncharacterized protein</fullName>
    </submittedName>
</protein>
<proteinExistence type="predicted"/>
<accession>A0A158CLR1</accession>
<dbReference type="AlphaFoldDB" id="A0A158CLR1"/>
<evidence type="ECO:0000313" key="3">
    <source>
        <dbReference type="Proteomes" id="UP000054851"/>
    </source>
</evidence>
<gene>
    <name evidence="2" type="ORF">AWB79_05609</name>
</gene>
<dbReference type="EMBL" id="FCOA02000024">
    <property type="protein sequence ID" value="SAK83241.1"/>
    <property type="molecule type" value="Genomic_DNA"/>
</dbReference>
<organism evidence="2 3">
    <name type="scientific">Caballeronia hypogeia</name>
    <dbReference type="NCBI Taxonomy" id="1777140"/>
    <lineage>
        <taxon>Bacteria</taxon>
        <taxon>Pseudomonadati</taxon>
        <taxon>Pseudomonadota</taxon>
        <taxon>Betaproteobacteria</taxon>
        <taxon>Burkholderiales</taxon>
        <taxon>Burkholderiaceae</taxon>
        <taxon>Caballeronia</taxon>
    </lineage>
</organism>
<feature type="signal peptide" evidence="1">
    <location>
        <begin position="1"/>
        <end position="22"/>
    </location>
</feature>
<feature type="chain" id="PRO_5007623209" evidence="1">
    <location>
        <begin position="23"/>
        <end position="60"/>
    </location>
</feature>
<evidence type="ECO:0000256" key="1">
    <source>
        <dbReference type="SAM" id="SignalP"/>
    </source>
</evidence>
<reference evidence="2" key="1">
    <citation type="submission" date="2016-01" db="EMBL/GenBank/DDBJ databases">
        <authorList>
            <person name="Peeters C."/>
        </authorList>
    </citation>
    <scope>NUCLEOTIDE SEQUENCE</scope>
    <source>
        <strain evidence="2">LMG 29322</strain>
    </source>
</reference>
<sequence>MRAAKSLLLPMWLSTGAVTAQAQTCLPVGAPMTLLGQAMRETVQLSNGSASSVRMLAMNP</sequence>
<keyword evidence="3" id="KW-1185">Reference proteome</keyword>